<accession>A0A371EA97</accession>
<feature type="domain" description="Transposase (putative) gypsy type" evidence="1">
    <location>
        <begin position="109"/>
        <end position="157"/>
    </location>
</feature>
<name>A0A371EA97_MUCPR</name>
<organism evidence="2 3">
    <name type="scientific">Mucuna pruriens</name>
    <name type="common">Velvet bean</name>
    <name type="synonym">Dolichos pruriens</name>
    <dbReference type="NCBI Taxonomy" id="157652"/>
    <lineage>
        <taxon>Eukaryota</taxon>
        <taxon>Viridiplantae</taxon>
        <taxon>Streptophyta</taxon>
        <taxon>Embryophyta</taxon>
        <taxon>Tracheophyta</taxon>
        <taxon>Spermatophyta</taxon>
        <taxon>Magnoliopsida</taxon>
        <taxon>eudicotyledons</taxon>
        <taxon>Gunneridae</taxon>
        <taxon>Pentapetalae</taxon>
        <taxon>rosids</taxon>
        <taxon>fabids</taxon>
        <taxon>Fabales</taxon>
        <taxon>Fabaceae</taxon>
        <taxon>Papilionoideae</taxon>
        <taxon>50 kb inversion clade</taxon>
        <taxon>NPAAA clade</taxon>
        <taxon>indigoferoid/millettioid clade</taxon>
        <taxon>Phaseoleae</taxon>
        <taxon>Mucuna</taxon>
    </lineage>
</organism>
<evidence type="ECO:0000313" key="2">
    <source>
        <dbReference type="EMBL" id="RDX62955.1"/>
    </source>
</evidence>
<comment type="caution">
    <text evidence="2">The sequence shown here is derived from an EMBL/GenBank/DDBJ whole genome shotgun (WGS) entry which is preliminary data.</text>
</comment>
<evidence type="ECO:0000259" key="1">
    <source>
        <dbReference type="Pfam" id="PF04195"/>
    </source>
</evidence>
<dbReference type="Pfam" id="PF04195">
    <property type="entry name" value="Transposase_28"/>
    <property type="match status" value="1"/>
</dbReference>
<protein>
    <recommendedName>
        <fullName evidence="1">Transposase (putative) gypsy type domain-containing protein</fullName>
    </recommendedName>
</protein>
<keyword evidence="3" id="KW-1185">Reference proteome</keyword>
<dbReference type="InterPro" id="IPR007321">
    <property type="entry name" value="Transposase_28"/>
</dbReference>
<dbReference type="Proteomes" id="UP000257109">
    <property type="component" value="Unassembled WGS sequence"/>
</dbReference>
<gene>
    <name evidence="2" type="ORF">CR513_58666</name>
</gene>
<dbReference type="AlphaFoldDB" id="A0A371EA97"/>
<evidence type="ECO:0000313" key="3">
    <source>
        <dbReference type="Proteomes" id="UP000257109"/>
    </source>
</evidence>
<dbReference type="EMBL" id="QJKJ01015171">
    <property type="protein sequence ID" value="RDX62955.1"/>
    <property type="molecule type" value="Genomic_DNA"/>
</dbReference>
<dbReference type="OrthoDB" id="1436780at2759"/>
<proteinExistence type="predicted"/>
<sequence>MTYKVLRDSVFALARVQINSRTKTIGIFIYCGTGMGNFARLRCFFSLDKGSSSFGSYWAGHKGSGFRPSGQPGANPAGHLAHESDSEGFPSWIDPRVFEVYSVYTSPDSLAALRALNVARTQLHPNSWTFLQAFELLCEDMGQEPSLSVFSWFFSLRRAKKPAISITVGKQLESWEKEFIVELDQLPTLSCSKLISPKGYSTKDIAVMKACPSRFTTPGVVEASLLSAAPPAEEEAPMVPMVVLESVGESPPLTVEEIGRSAKWATEGGALRGKQRPSKQVKGGANFNFSTLVGFGRLEVDDS</sequence>
<reference evidence="2" key="1">
    <citation type="submission" date="2018-05" db="EMBL/GenBank/DDBJ databases">
        <title>Draft genome of Mucuna pruriens seed.</title>
        <authorList>
            <person name="Nnadi N.E."/>
            <person name="Vos R."/>
            <person name="Hasami M.H."/>
            <person name="Devisetty U.K."/>
            <person name="Aguiy J.C."/>
        </authorList>
    </citation>
    <scope>NUCLEOTIDE SEQUENCE [LARGE SCALE GENOMIC DNA]</scope>
    <source>
        <strain evidence="2">JCA_2017</strain>
    </source>
</reference>
<feature type="non-terminal residue" evidence="2">
    <location>
        <position position="1"/>
    </location>
</feature>